<accession>A0AAN8ZBM1</accession>
<reference evidence="2 3" key="1">
    <citation type="submission" date="2023-12" db="EMBL/GenBank/DDBJ databases">
        <title>A high-quality genome assembly for Dillenia turbinata (Dilleniales).</title>
        <authorList>
            <person name="Chanderbali A."/>
        </authorList>
    </citation>
    <scope>NUCLEOTIDE SEQUENCE [LARGE SCALE GENOMIC DNA]</scope>
    <source>
        <strain evidence="2">LSX21</strain>
        <tissue evidence="2">Leaf</tissue>
    </source>
</reference>
<keyword evidence="2" id="KW-0675">Receptor</keyword>
<feature type="domain" description="S-locus receptor kinase C-terminal" evidence="1">
    <location>
        <begin position="57"/>
        <end position="101"/>
    </location>
</feature>
<dbReference type="AlphaFoldDB" id="A0AAN8ZBM1"/>
<dbReference type="InterPro" id="IPR021820">
    <property type="entry name" value="S-locus_recpt_kinase_C"/>
</dbReference>
<keyword evidence="2" id="KW-0808">Transferase</keyword>
<sequence length="101" mass="11097">MFINIGMELWNEDKVLDLVDPSLQHSLEMVEVQKCTQIGLLCVQENQQTGQQWIQFEAASLPAPKKPAFSIGQIPRDSDVCASSSINYSANGVTISTVTGR</sequence>
<dbReference type="Pfam" id="PF11883">
    <property type="entry name" value="DUF3403"/>
    <property type="match status" value="1"/>
</dbReference>
<protein>
    <submittedName>
        <fullName evidence="2">S-locus receptor kinase, C-terminal</fullName>
    </submittedName>
</protein>
<gene>
    <name evidence="2" type="ORF">RJ641_034504</name>
</gene>
<evidence type="ECO:0000313" key="2">
    <source>
        <dbReference type="EMBL" id="KAK6934349.1"/>
    </source>
</evidence>
<dbReference type="EMBL" id="JBAMMX010000008">
    <property type="protein sequence ID" value="KAK6934349.1"/>
    <property type="molecule type" value="Genomic_DNA"/>
</dbReference>
<evidence type="ECO:0000259" key="1">
    <source>
        <dbReference type="Pfam" id="PF11883"/>
    </source>
</evidence>
<organism evidence="2 3">
    <name type="scientific">Dillenia turbinata</name>
    <dbReference type="NCBI Taxonomy" id="194707"/>
    <lineage>
        <taxon>Eukaryota</taxon>
        <taxon>Viridiplantae</taxon>
        <taxon>Streptophyta</taxon>
        <taxon>Embryophyta</taxon>
        <taxon>Tracheophyta</taxon>
        <taxon>Spermatophyta</taxon>
        <taxon>Magnoliopsida</taxon>
        <taxon>eudicotyledons</taxon>
        <taxon>Gunneridae</taxon>
        <taxon>Pentapetalae</taxon>
        <taxon>Dilleniales</taxon>
        <taxon>Dilleniaceae</taxon>
        <taxon>Dillenia</taxon>
    </lineage>
</organism>
<keyword evidence="2" id="KW-0418">Kinase</keyword>
<comment type="caution">
    <text evidence="2">The sequence shown here is derived from an EMBL/GenBank/DDBJ whole genome shotgun (WGS) entry which is preliminary data.</text>
</comment>
<name>A0AAN8ZBM1_9MAGN</name>
<evidence type="ECO:0000313" key="3">
    <source>
        <dbReference type="Proteomes" id="UP001370490"/>
    </source>
</evidence>
<dbReference type="GO" id="GO:0004674">
    <property type="term" value="F:protein serine/threonine kinase activity"/>
    <property type="evidence" value="ECO:0007669"/>
    <property type="project" value="InterPro"/>
</dbReference>
<proteinExistence type="predicted"/>
<dbReference type="Proteomes" id="UP001370490">
    <property type="component" value="Unassembled WGS sequence"/>
</dbReference>
<keyword evidence="3" id="KW-1185">Reference proteome</keyword>